<dbReference type="InterPro" id="IPR022761">
    <property type="entry name" value="Fumarate_lyase_N"/>
</dbReference>
<dbReference type="Pfam" id="PF10397">
    <property type="entry name" value="ADSL_C"/>
    <property type="match status" value="1"/>
</dbReference>
<dbReference type="GO" id="GO:0004018">
    <property type="term" value="F:N6-(1,2-dicarboxyethyl)AMP AMP-lyase (fumarate-forming) activity"/>
    <property type="evidence" value="ECO:0007669"/>
    <property type="project" value="TreeGrafter"/>
</dbReference>
<feature type="domain" description="Adenylosuccinate lyase C-terminal" evidence="2">
    <location>
        <begin position="365"/>
        <end position="444"/>
    </location>
</feature>
<dbReference type="PRINTS" id="PR00149">
    <property type="entry name" value="FUMRATELYASE"/>
</dbReference>
<evidence type="ECO:0000259" key="2">
    <source>
        <dbReference type="SMART" id="SM00998"/>
    </source>
</evidence>
<dbReference type="GO" id="GO:0070626">
    <property type="term" value="F:(S)-2-(5-amino-1-(5-phospho-D-ribosyl)imidazole-4-carboxamido) succinate lyase (fumarate-forming) activity"/>
    <property type="evidence" value="ECO:0007669"/>
    <property type="project" value="TreeGrafter"/>
</dbReference>
<dbReference type="SMART" id="SM00998">
    <property type="entry name" value="ADSL_C"/>
    <property type="match status" value="1"/>
</dbReference>
<dbReference type="PANTHER" id="PTHR43172:SF1">
    <property type="entry name" value="ADENYLOSUCCINATE LYASE"/>
    <property type="match status" value="1"/>
</dbReference>
<dbReference type="Proteomes" id="UP001057280">
    <property type="component" value="Unassembled WGS sequence"/>
</dbReference>
<evidence type="ECO:0000313" key="3">
    <source>
        <dbReference type="EMBL" id="MCO8297435.1"/>
    </source>
</evidence>
<dbReference type="PANTHER" id="PTHR43172">
    <property type="entry name" value="ADENYLOSUCCINATE LYASE"/>
    <property type="match status" value="1"/>
</dbReference>
<accession>A0AB35HMU5</accession>
<dbReference type="InterPro" id="IPR000362">
    <property type="entry name" value="Fumarate_lyase_fam"/>
</dbReference>
<dbReference type="InterPro" id="IPR008948">
    <property type="entry name" value="L-Aspartase-like"/>
</dbReference>
<dbReference type="InterPro" id="IPR019468">
    <property type="entry name" value="AdenyloSucc_lyase_C"/>
</dbReference>
<evidence type="ECO:0000313" key="4">
    <source>
        <dbReference type="Proteomes" id="UP001057280"/>
    </source>
</evidence>
<gene>
    <name evidence="3" type="ORF">HXW75_02980</name>
</gene>
<protein>
    <submittedName>
        <fullName evidence="3">3-carboxy-cis,cis-muconate cycloisomerase</fullName>
    </submittedName>
</protein>
<dbReference type="Gene3D" id="1.10.40.30">
    <property type="entry name" value="Fumarase/aspartase (C-terminal domain)"/>
    <property type="match status" value="1"/>
</dbReference>
<dbReference type="GO" id="GO:0005829">
    <property type="term" value="C:cytosol"/>
    <property type="evidence" value="ECO:0007669"/>
    <property type="project" value="TreeGrafter"/>
</dbReference>
<dbReference type="SUPFAM" id="SSF48557">
    <property type="entry name" value="L-aspartase-like"/>
    <property type="match status" value="1"/>
</dbReference>
<proteinExistence type="predicted"/>
<sequence length="456" mass="51244">MGSGALGLQTMQNEFSTANMRAVWNDENRLKKICLVERTVAEVQAELGIIPEKAAQEIQQQCRYENIQMRKLYLAAAKSGHFLAGFVKYMQDQLSEFSGEFIHYGMASQDILDTAMILQLQDAHQIVVSALEKLAKELLKIAEKYQETVAVGRGHGGHSPSTTVGFRAAVMLNELDRYLSRLEEVQSFVFTGVVGGVVGTHAALGDQGLSVETKVLERLGLQVPEVYWHTQRDRFVEYGHILTMVSGMLQKLGQDLFDLSRAEIQEFSEPYSANRQASTALPSKQNPYMCEAVVNLGNLVQNQMNLLYEAMRVMMEKDTIGWRNIWVALPEICMYLSAQINYSYTLLQQGTIQTDNIERNLYADGGSKMSERLMMSLAPHIGKLSAHQLLAEIAEKTRDEAITFNEAVQKDETIQQYYTAKELSNLLDPHTYTGTAVEQTKNVVALFKKRHPEINA</sequence>
<dbReference type="Pfam" id="PF00206">
    <property type="entry name" value="Lyase_1"/>
    <property type="match status" value="1"/>
</dbReference>
<dbReference type="GO" id="GO:0044208">
    <property type="term" value="P:'de novo' AMP biosynthetic process"/>
    <property type="evidence" value="ECO:0007669"/>
    <property type="project" value="TreeGrafter"/>
</dbReference>
<evidence type="ECO:0000256" key="1">
    <source>
        <dbReference type="ARBA" id="ARBA00023239"/>
    </source>
</evidence>
<comment type="caution">
    <text evidence="3">The sequence shown here is derived from an EMBL/GenBank/DDBJ whole genome shotgun (WGS) entry which is preliminary data.</text>
</comment>
<name>A0AB35HMU5_TETHA</name>
<keyword evidence="1" id="KW-0456">Lyase</keyword>
<dbReference type="Gene3D" id="1.20.200.10">
    <property type="entry name" value="Fumarase/aspartase (Central domain)"/>
    <property type="match status" value="1"/>
</dbReference>
<organism evidence="3 4">
    <name type="scientific">Tetragenococcus halophilus</name>
    <name type="common">Pediococcus halophilus</name>
    <dbReference type="NCBI Taxonomy" id="51669"/>
    <lineage>
        <taxon>Bacteria</taxon>
        <taxon>Bacillati</taxon>
        <taxon>Bacillota</taxon>
        <taxon>Bacilli</taxon>
        <taxon>Lactobacillales</taxon>
        <taxon>Enterococcaceae</taxon>
        <taxon>Tetragenococcus</taxon>
    </lineage>
</organism>
<reference evidence="3" key="2">
    <citation type="journal article" date="2021" name="BMC Microbiol.">
        <title>The diversity among the species Tetragenococcus halophilus including new isolates from a lupine seed fermentation.</title>
        <authorList>
            <person name="Link T."/>
            <person name="Vogel R.F."/>
            <person name="Ehrmann M.A."/>
        </authorList>
    </citation>
    <scope>NUCLEOTIDE SEQUENCE</scope>
    <source>
        <strain evidence="3">TMW 2.2257</strain>
    </source>
</reference>
<dbReference type="EMBL" id="JACACB010000005">
    <property type="protein sequence ID" value="MCO8297435.1"/>
    <property type="molecule type" value="Genomic_DNA"/>
</dbReference>
<reference evidence="3" key="1">
    <citation type="submission" date="2020-06" db="EMBL/GenBank/DDBJ databases">
        <authorList>
            <person name="Link T."/>
            <person name="Ehrmann M."/>
        </authorList>
    </citation>
    <scope>NUCLEOTIDE SEQUENCE</scope>
    <source>
        <strain evidence="3">TMW 2.2257</strain>
    </source>
</reference>
<dbReference type="RefSeq" id="WP_253210001.1">
    <property type="nucleotide sequence ID" value="NZ_JACACB010000005.1"/>
</dbReference>
<dbReference type="AlphaFoldDB" id="A0AB35HMU5"/>